<dbReference type="GO" id="GO:1902201">
    <property type="term" value="P:negative regulation of bacterial-type flagellum-dependent cell motility"/>
    <property type="evidence" value="ECO:0007669"/>
    <property type="project" value="TreeGrafter"/>
</dbReference>
<dbReference type="NCBIfam" id="TIGR00254">
    <property type="entry name" value="GGDEF"/>
    <property type="match status" value="1"/>
</dbReference>
<dbReference type="SMART" id="SM00267">
    <property type="entry name" value="GGDEF"/>
    <property type="match status" value="1"/>
</dbReference>
<proteinExistence type="predicted"/>
<name>A0A1U6J104_9CLOT</name>
<dbReference type="GeneID" id="66300933"/>
<dbReference type="SUPFAM" id="SSF55073">
    <property type="entry name" value="Nucleotide cyclase"/>
    <property type="match status" value="1"/>
</dbReference>
<dbReference type="STRING" id="1351755.CCH01_05700"/>
<dbReference type="AlphaFoldDB" id="A0A1U6J104"/>
<organism evidence="3 4">
    <name type="scientific">Clostridium chauvoei JF4335</name>
    <dbReference type="NCBI Taxonomy" id="1351755"/>
    <lineage>
        <taxon>Bacteria</taxon>
        <taxon>Bacillati</taxon>
        <taxon>Bacillota</taxon>
        <taxon>Clostridia</taxon>
        <taxon>Eubacteriales</taxon>
        <taxon>Clostridiaceae</taxon>
        <taxon>Clostridium</taxon>
    </lineage>
</organism>
<dbReference type="GO" id="GO:0043709">
    <property type="term" value="P:cell adhesion involved in single-species biofilm formation"/>
    <property type="evidence" value="ECO:0007669"/>
    <property type="project" value="TreeGrafter"/>
</dbReference>
<dbReference type="InterPro" id="IPR029787">
    <property type="entry name" value="Nucleotide_cyclase"/>
</dbReference>
<dbReference type="EMBL" id="LT799839">
    <property type="protein sequence ID" value="SLK13981.1"/>
    <property type="molecule type" value="Genomic_DNA"/>
</dbReference>
<reference evidence="4" key="1">
    <citation type="submission" date="2017-03" db="EMBL/GenBank/DDBJ databases">
        <authorList>
            <person name="Falquet L."/>
            <person name="Falquet L."/>
        </authorList>
    </citation>
    <scope>NUCLEOTIDE SEQUENCE [LARGE SCALE GENOMIC DNA]</scope>
</reference>
<keyword evidence="1" id="KW-0812">Transmembrane</keyword>
<dbReference type="PANTHER" id="PTHR45138">
    <property type="entry name" value="REGULATORY COMPONENTS OF SENSORY TRANSDUCTION SYSTEM"/>
    <property type="match status" value="1"/>
</dbReference>
<dbReference type="GO" id="GO:0005886">
    <property type="term" value="C:plasma membrane"/>
    <property type="evidence" value="ECO:0007669"/>
    <property type="project" value="TreeGrafter"/>
</dbReference>
<keyword evidence="1" id="KW-1133">Transmembrane helix</keyword>
<dbReference type="CDD" id="cd01949">
    <property type="entry name" value="GGDEF"/>
    <property type="match status" value="1"/>
</dbReference>
<feature type="transmembrane region" description="Helical" evidence="1">
    <location>
        <begin position="14"/>
        <end position="31"/>
    </location>
</feature>
<evidence type="ECO:0000313" key="4">
    <source>
        <dbReference type="Proteomes" id="UP000190476"/>
    </source>
</evidence>
<evidence type="ECO:0000256" key="1">
    <source>
        <dbReference type="SAM" id="Phobius"/>
    </source>
</evidence>
<dbReference type="RefSeq" id="WP_161493082.1">
    <property type="nucleotide sequence ID" value="NZ_CBML010000006.1"/>
</dbReference>
<keyword evidence="4" id="KW-1185">Reference proteome</keyword>
<dbReference type="Proteomes" id="UP000190476">
    <property type="component" value="Chromosome I"/>
</dbReference>
<dbReference type="PROSITE" id="PS50887">
    <property type="entry name" value="GGDEF"/>
    <property type="match status" value="1"/>
</dbReference>
<dbReference type="InterPro" id="IPR000160">
    <property type="entry name" value="GGDEF_dom"/>
</dbReference>
<accession>A0A1U6J104</accession>
<dbReference type="GO" id="GO:0052621">
    <property type="term" value="F:diguanylate cyclase activity"/>
    <property type="evidence" value="ECO:0007669"/>
    <property type="project" value="TreeGrafter"/>
</dbReference>
<dbReference type="Gene3D" id="3.30.70.270">
    <property type="match status" value="1"/>
</dbReference>
<gene>
    <name evidence="3" type="ORF">CCH01_05700</name>
</gene>
<evidence type="ECO:0000313" key="3">
    <source>
        <dbReference type="EMBL" id="SLK13981.1"/>
    </source>
</evidence>
<dbReference type="Pfam" id="PF00990">
    <property type="entry name" value="GGDEF"/>
    <property type="match status" value="1"/>
</dbReference>
<dbReference type="PANTHER" id="PTHR45138:SF9">
    <property type="entry name" value="DIGUANYLATE CYCLASE DGCM-RELATED"/>
    <property type="match status" value="1"/>
</dbReference>
<dbReference type="InterPro" id="IPR050469">
    <property type="entry name" value="Diguanylate_Cyclase"/>
</dbReference>
<keyword evidence="1" id="KW-0472">Membrane</keyword>
<sequence>MKKLISVIKTNSNLIKMIISFIGVMILLIIIKDIPVTNGGNLNKTDKYIEFALNSDDENSIKVNNISEEFKNSRYIVDEIDKEIMKKKIEILKLKTRIVILMSIILLIAFYVLNNKNRKINELNNELQNISITDFLTGLYNKKFFYDKLALKAKNKELITLVIIDIDDFKLYNDNYGHIKGDEALKNIAMLTKRVFENDVVCRFGGEEFCIISNNPKEEVINKAKNLINKLYELNIEHDYSKISDRITISLGIENAIVESNEDAESLIKITDEKLYVSKKCGKDTYTY</sequence>
<evidence type="ECO:0000259" key="2">
    <source>
        <dbReference type="PROSITE" id="PS50887"/>
    </source>
</evidence>
<feature type="transmembrane region" description="Helical" evidence="1">
    <location>
        <begin position="94"/>
        <end position="113"/>
    </location>
</feature>
<protein>
    <submittedName>
        <fullName evidence="3">Putative GGDEF domain protein</fullName>
    </submittedName>
</protein>
<dbReference type="InterPro" id="IPR043128">
    <property type="entry name" value="Rev_trsase/Diguanyl_cyclase"/>
</dbReference>
<feature type="domain" description="GGDEF" evidence="2">
    <location>
        <begin position="157"/>
        <end position="288"/>
    </location>
</feature>